<dbReference type="AlphaFoldDB" id="A0AAV7RW31"/>
<keyword evidence="2" id="KW-1185">Reference proteome</keyword>
<proteinExistence type="predicted"/>
<sequence>MLIHARKRDINGYKMEEKQKEYVLKLGRGNKDYSRSSMGDVPLGINSQRVTRLIWIGKLCLEINKMVQLKLD</sequence>
<organism evidence="1 2">
    <name type="scientific">Pleurodeles waltl</name>
    <name type="common">Iberian ribbed newt</name>
    <dbReference type="NCBI Taxonomy" id="8319"/>
    <lineage>
        <taxon>Eukaryota</taxon>
        <taxon>Metazoa</taxon>
        <taxon>Chordata</taxon>
        <taxon>Craniata</taxon>
        <taxon>Vertebrata</taxon>
        <taxon>Euteleostomi</taxon>
        <taxon>Amphibia</taxon>
        <taxon>Batrachia</taxon>
        <taxon>Caudata</taxon>
        <taxon>Salamandroidea</taxon>
        <taxon>Salamandridae</taxon>
        <taxon>Pleurodelinae</taxon>
        <taxon>Pleurodeles</taxon>
    </lineage>
</organism>
<evidence type="ECO:0000313" key="2">
    <source>
        <dbReference type="Proteomes" id="UP001066276"/>
    </source>
</evidence>
<protein>
    <submittedName>
        <fullName evidence="1">Uncharacterized protein</fullName>
    </submittedName>
</protein>
<dbReference type="EMBL" id="JANPWB010000009">
    <property type="protein sequence ID" value="KAJ1157026.1"/>
    <property type="molecule type" value="Genomic_DNA"/>
</dbReference>
<evidence type="ECO:0000313" key="1">
    <source>
        <dbReference type="EMBL" id="KAJ1157026.1"/>
    </source>
</evidence>
<comment type="caution">
    <text evidence="1">The sequence shown here is derived from an EMBL/GenBank/DDBJ whole genome shotgun (WGS) entry which is preliminary data.</text>
</comment>
<name>A0AAV7RW31_PLEWA</name>
<accession>A0AAV7RW31</accession>
<dbReference type="Proteomes" id="UP001066276">
    <property type="component" value="Chromosome 5"/>
</dbReference>
<reference evidence="1" key="1">
    <citation type="journal article" date="2022" name="bioRxiv">
        <title>Sequencing and chromosome-scale assembly of the giantPleurodeles waltlgenome.</title>
        <authorList>
            <person name="Brown T."/>
            <person name="Elewa A."/>
            <person name="Iarovenko S."/>
            <person name="Subramanian E."/>
            <person name="Araus A.J."/>
            <person name="Petzold A."/>
            <person name="Susuki M."/>
            <person name="Suzuki K.-i.T."/>
            <person name="Hayashi T."/>
            <person name="Toyoda A."/>
            <person name="Oliveira C."/>
            <person name="Osipova E."/>
            <person name="Leigh N.D."/>
            <person name="Simon A."/>
            <person name="Yun M.H."/>
        </authorList>
    </citation>
    <scope>NUCLEOTIDE SEQUENCE</scope>
    <source>
        <strain evidence="1">20211129_DDA</strain>
        <tissue evidence="1">Liver</tissue>
    </source>
</reference>
<gene>
    <name evidence="1" type="ORF">NDU88_009742</name>
</gene>